<dbReference type="InterPro" id="IPR013325">
    <property type="entry name" value="RNA_pol_sigma_r2"/>
</dbReference>
<dbReference type="SUPFAM" id="SSF46894">
    <property type="entry name" value="C-terminal effector domain of the bipartite response regulators"/>
    <property type="match status" value="1"/>
</dbReference>
<evidence type="ECO:0000256" key="3">
    <source>
        <dbReference type="ARBA" id="ARBA00023015"/>
    </source>
</evidence>
<evidence type="ECO:0000256" key="7">
    <source>
        <dbReference type="ARBA" id="ARBA00024701"/>
    </source>
</evidence>
<evidence type="ECO:0000256" key="2">
    <source>
        <dbReference type="ARBA" id="ARBA00021245"/>
    </source>
</evidence>
<protein>
    <recommendedName>
        <fullName evidence="2">RNA polymerase sigma factor SigS</fullName>
    </recommendedName>
</protein>
<dbReference type="GO" id="GO:0016987">
    <property type="term" value="F:sigma factor activity"/>
    <property type="evidence" value="ECO:0007669"/>
    <property type="project" value="UniProtKB-KW"/>
</dbReference>
<evidence type="ECO:0000313" key="10">
    <source>
        <dbReference type="EMBL" id="TKK77901.1"/>
    </source>
</evidence>
<comment type="caution">
    <text evidence="10">The sequence shown here is derived from an EMBL/GenBank/DDBJ whole genome shotgun (WGS) entry which is preliminary data.</text>
</comment>
<dbReference type="Gene3D" id="1.10.1740.10">
    <property type="match status" value="1"/>
</dbReference>
<accession>A0A4U3LPU8</accession>
<feature type="region of interest" description="Disordered" evidence="8">
    <location>
        <begin position="47"/>
        <end position="127"/>
    </location>
</feature>
<dbReference type="InterPro" id="IPR039425">
    <property type="entry name" value="RNA_pol_sigma-70-like"/>
</dbReference>
<dbReference type="GO" id="GO:0003677">
    <property type="term" value="F:DNA binding"/>
    <property type="evidence" value="ECO:0007669"/>
    <property type="project" value="UniProtKB-KW"/>
</dbReference>
<keyword evidence="6" id="KW-0804">Transcription</keyword>
<organism evidence="10 11">
    <name type="scientific">Kribbella jiaozuonensis</name>
    <dbReference type="NCBI Taxonomy" id="2575441"/>
    <lineage>
        <taxon>Bacteria</taxon>
        <taxon>Bacillati</taxon>
        <taxon>Actinomycetota</taxon>
        <taxon>Actinomycetes</taxon>
        <taxon>Propionibacteriales</taxon>
        <taxon>Kribbellaceae</taxon>
        <taxon>Kribbella</taxon>
    </lineage>
</organism>
<sequence length="317" mass="35112">MHAEQARTWVRRGRGSVLLADPAVPRGGDRHPVLDDAGAAVAGGALEGAHRPGAAQRGHRRQRPVRDGYDPADAPVSRPGVQAGSQGRRGRIPANPRLDHRAGSLQDRPQARSGGRLTRPGGADGADAVHRQGLEVAEVEASNDTSTSAHDQQRREFEDWLSANYNKLYLVAARRCYGDRDAAVDVLHQALLEIWQRWDRIEHTNSYAYMVIRHAAVQAHRRQQFGWQTIETDSWDIADPVDAVDLAEIRLAAEAILRDLTSREREIVVLLAAGYSIVEIAGRLGKTPSTVRTQLQRIRQKAEDSPSDWRLGREDRS</sequence>
<evidence type="ECO:0000256" key="6">
    <source>
        <dbReference type="ARBA" id="ARBA00023163"/>
    </source>
</evidence>
<dbReference type="NCBIfam" id="TIGR02937">
    <property type="entry name" value="sigma70-ECF"/>
    <property type="match status" value="1"/>
</dbReference>
<dbReference type="SUPFAM" id="SSF88946">
    <property type="entry name" value="Sigma2 domain of RNA polymerase sigma factors"/>
    <property type="match status" value="1"/>
</dbReference>
<evidence type="ECO:0000259" key="9">
    <source>
        <dbReference type="SMART" id="SM00421"/>
    </source>
</evidence>
<dbReference type="Gene3D" id="1.10.10.10">
    <property type="entry name" value="Winged helix-like DNA-binding domain superfamily/Winged helix DNA-binding domain"/>
    <property type="match status" value="1"/>
</dbReference>
<dbReference type="InterPro" id="IPR007627">
    <property type="entry name" value="RNA_pol_sigma70_r2"/>
</dbReference>
<reference evidence="10 11" key="1">
    <citation type="submission" date="2019-04" db="EMBL/GenBank/DDBJ databases">
        <title>Kribbella sp. NEAU-THZ 27 nov., a novel actinomycete isolated from soil.</title>
        <authorList>
            <person name="Duan L."/>
        </authorList>
    </citation>
    <scope>NUCLEOTIDE SEQUENCE [LARGE SCALE GENOMIC DNA]</scope>
    <source>
        <strain evidence="11">NEAU-THZ27</strain>
    </source>
</reference>
<name>A0A4U3LPU8_9ACTN</name>
<dbReference type="InterPro" id="IPR013249">
    <property type="entry name" value="RNA_pol_sigma70_r4_t2"/>
</dbReference>
<gene>
    <name evidence="10" type="ORF">FDA38_22555</name>
</gene>
<keyword evidence="11" id="KW-1185">Reference proteome</keyword>
<keyword evidence="4" id="KW-0731">Sigma factor</keyword>
<dbReference type="PANTHER" id="PTHR43133:SF8">
    <property type="entry name" value="RNA POLYMERASE SIGMA FACTOR HI_1459-RELATED"/>
    <property type="match status" value="1"/>
</dbReference>
<evidence type="ECO:0000256" key="5">
    <source>
        <dbReference type="ARBA" id="ARBA00023125"/>
    </source>
</evidence>
<keyword evidence="5" id="KW-0238">DNA-binding</keyword>
<feature type="region of interest" description="Disordered" evidence="8">
    <location>
        <begin position="297"/>
        <end position="317"/>
    </location>
</feature>
<evidence type="ECO:0000313" key="11">
    <source>
        <dbReference type="Proteomes" id="UP000305836"/>
    </source>
</evidence>
<dbReference type="PANTHER" id="PTHR43133">
    <property type="entry name" value="RNA POLYMERASE ECF-TYPE SIGMA FACTO"/>
    <property type="match status" value="1"/>
</dbReference>
<dbReference type="InterPro" id="IPR016032">
    <property type="entry name" value="Sig_transdc_resp-reg_C-effctor"/>
</dbReference>
<keyword evidence="3" id="KW-0805">Transcription regulation</keyword>
<dbReference type="EMBL" id="SZPZ01000003">
    <property type="protein sequence ID" value="TKK77901.1"/>
    <property type="molecule type" value="Genomic_DNA"/>
</dbReference>
<dbReference type="GO" id="GO:0006352">
    <property type="term" value="P:DNA-templated transcription initiation"/>
    <property type="evidence" value="ECO:0007669"/>
    <property type="project" value="InterPro"/>
</dbReference>
<dbReference type="InterPro" id="IPR036388">
    <property type="entry name" value="WH-like_DNA-bd_sf"/>
</dbReference>
<dbReference type="CDD" id="cd06170">
    <property type="entry name" value="LuxR_C_like"/>
    <property type="match status" value="1"/>
</dbReference>
<dbReference type="AlphaFoldDB" id="A0A4U3LPU8"/>
<comment type="function">
    <text evidence="7">Sigma factors are initiation factors that promote the attachment of RNA polymerase to specific initiation sites and are then released. Sigma-S contributes to the protection against external stress, thus playing a role in cellular fitness and survival.</text>
</comment>
<comment type="similarity">
    <text evidence="1">Belongs to the sigma-70 factor family. ECF subfamily.</text>
</comment>
<dbReference type="Pfam" id="PF04542">
    <property type="entry name" value="Sigma70_r2"/>
    <property type="match status" value="1"/>
</dbReference>
<dbReference type="OrthoDB" id="3171335at2"/>
<dbReference type="PRINTS" id="PR00038">
    <property type="entry name" value="HTHLUXR"/>
</dbReference>
<feature type="domain" description="HTH luxR-type" evidence="9">
    <location>
        <begin position="257"/>
        <end position="312"/>
    </location>
</feature>
<proteinExistence type="inferred from homology"/>
<dbReference type="InterPro" id="IPR000792">
    <property type="entry name" value="Tscrpt_reg_LuxR_C"/>
</dbReference>
<evidence type="ECO:0000256" key="4">
    <source>
        <dbReference type="ARBA" id="ARBA00023082"/>
    </source>
</evidence>
<evidence type="ECO:0000256" key="1">
    <source>
        <dbReference type="ARBA" id="ARBA00010641"/>
    </source>
</evidence>
<dbReference type="SMART" id="SM00421">
    <property type="entry name" value="HTH_LUXR"/>
    <property type="match status" value="1"/>
</dbReference>
<dbReference type="Pfam" id="PF08281">
    <property type="entry name" value="Sigma70_r4_2"/>
    <property type="match status" value="1"/>
</dbReference>
<evidence type="ECO:0000256" key="8">
    <source>
        <dbReference type="SAM" id="MobiDB-lite"/>
    </source>
</evidence>
<dbReference type="InterPro" id="IPR014284">
    <property type="entry name" value="RNA_pol_sigma-70_dom"/>
</dbReference>
<dbReference type="Proteomes" id="UP000305836">
    <property type="component" value="Unassembled WGS sequence"/>
</dbReference>